<dbReference type="InterPro" id="IPR050178">
    <property type="entry name" value="AspA/AstE_fam"/>
</dbReference>
<name>A0AAP4U2R5_9GAMM</name>
<comment type="catalytic activity">
    <reaction evidence="5">
        <text>N-succinyl-L-glutamate + H2O = L-glutamate + succinate</text>
        <dbReference type="Rhea" id="RHEA:15169"/>
        <dbReference type="ChEBI" id="CHEBI:15377"/>
        <dbReference type="ChEBI" id="CHEBI:29985"/>
        <dbReference type="ChEBI" id="CHEBI:30031"/>
        <dbReference type="ChEBI" id="CHEBI:58763"/>
        <dbReference type="EC" id="3.5.1.96"/>
    </reaction>
</comment>
<feature type="domain" description="Succinylglutamate desuccinylase/Aspartoacylase catalytic" evidence="7">
    <location>
        <begin position="49"/>
        <end position="242"/>
    </location>
</feature>
<dbReference type="Pfam" id="PF24827">
    <property type="entry name" value="AstE_AspA_cat"/>
    <property type="match status" value="1"/>
</dbReference>
<dbReference type="EC" id="3.5.1.96" evidence="5"/>
<dbReference type="AlphaFoldDB" id="A0AAP4U2R5"/>
<dbReference type="GO" id="GO:0019544">
    <property type="term" value="P:L-arginine catabolic process to L-glutamate"/>
    <property type="evidence" value="ECO:0007669"/>
    <property type="project" value="UniProtKB-UniRule"/>
</dbReference>
<evidence type="ECO:0000256" key="2">
    <source>
        <dbReference type="ARBA" id="ARBA00022723"/>
    </source>
</evidence>
<feature type="binding site" evidence="5">
    <location>
        <position position="158"/>
    </location>
    <ligand>
        <name>Zn(2+)</name>
        <dbReference type="ChEBI" id="CHEBI:29105"/>
    </ligand>
</feature>
<feature type="domain" description="AstE/AspA barrel-sandwich hybrid" evidence="6">
    <location>
        <begin position="260"/>
        <end position="334"/>
    </location>
</feature>
<evidence type="ECO:0000256" key="3">
    <source>
        <dbReference type="ARBA" id="ARBA00022801"/>
    </source>
</evidence>
<evidence type="ECO:0000259" key="7">
    <source>
        <dbReference type="Pfam" id="PF24827"/>
    </source>
</evidence>
<comment type="cofactor">
    <cofactor evidence="5">
        <name>Zn(2+)</name>
        <dbReference type="ChEBI" id="CHEBI:29105"/>
    </cofactor>
    <text evidence="5">Binds 1 zinc ion per subunit.</text>
</comment>
<sequence length="340" mass="36280">MIADWLDLTLEGHASARGMGRIPGGRYEIVAPGVLEITPDVTGPKARPCVISAGIHGNETAPIELLGELIAGLESGHLIVGAPLLLILGNLPAIRSGERFITTNLNRLFKRAEASVTGNDCPSDDEPARARQLMAAVDTFYARFPLAEGTRRLHYDMHTAIRDSLYPRFAVVPFSDGDAISASQWPILSAAGIQAVLHQHQHSWTFSHYSRHYHDADAFTLELGQVRPFGANDMAALAPMKALLAALATGTAPAEADPQAIDYFTVEVELMRQSADFTLCFSEDVANFTAFAPGSVVAEDAAAGPCVIGDTPLRVVFPNAKVEIGARAALLLAESSTPTD</sequence>
<feature type="binding site" evidence="5">
    <location>
        <position position="56"/>
    </location>
    <ligand>
        <name>Zn(2+)</name>
        <dbReference type="ChEBI" id="CHEBI:29105"/>
    </ligand>
</feature>
<dbReference type="HAMAP" id="MF_00767">
    <property type="entry name" value="Arg_catab_AstE"/>
    <property type="match status" value="1"/>
</dbReference>
<comment type="function">
    <text evidence="5">Transforms N(2)-succinylglutamate into succinate and glutamate.</text>
</comment>
<keyword evidence="3 5" id="KW-0378">Hydrolase</keyword>
<feature type="binding site" evidence="5">
    <location>
        <position position="59"/>
    </location>
    <ligand>
        <name>Zn(2+)</name>
        <dbReference type="ChEBI" id="CHEBI:29105"/>
    </ligand>
</feature>
<organism evidence="8 9">
    <name type="scientific">Cobetia amphilecti</name>
    <dbReference type="NCBI Taxonomy" id="1055104"/>
    <lineage>
        <taxon>Bacteria</taxon>
        <taxon>Pseudomonadati</taxon>
        <taxon>Pseudomonadota</taxon>
        <taxon>Gammaproteobacteria</taxon>
        <taxon>Oceanospirillales</taxon>
        <taxon>Halomonadaceae</taxon>
        <taxon>Cobetia</taxon>
    </lineage>
</organism>
<dbReference type="Pfam" id="PF04952">
    <property type="entry name" value="AstE_AspA_hybrid"/>
    <property type="match status" value="1"/>
</dbReference>
<dbReference type="SUPFAM" id="SSF53187">
    <property type="entry name" value="Zn-dependent exopeptidases"/>
    <property type="match status" value="1"/>
</dbReference>
<evidence type="ECO:0000313" key="8">
    <source>
        <dbReference type="EMBL" id="MDO6672903.1"/>
    </source>
</evidence>
<evidence type="ECO:0000256" key="4">
    <source>
        <dbReference type="ARBA" id="ARBA00022833"/>
    </source>
</evidence>
<dbReference type="GO" id="GO:0019545">
    <property type="term" value="P:L-arginine catabolic process to succinate"/>
    <property type="evidence" value="ECO:0007669"/>
    <property type="project" value="UniProtKB-UniRule"/>
</dbReference>
<comment type="similarity">
    <text evidence="5">Belongs to the AspA/AstE family. Succinylglutamate desuccinylase subfamily.</text>
</comment>
<dbReference type="InterPro" id="IPR007036">
    <property type="entry name" value="Aste_AspA_hybrid_dom"/>
</dbReference>
<evidence type="ECO:0000259" key="6">
    <source>
        <dbReference type="Pfam" id="PF04952"/>
    </source>
</evidence>
<comment type="caution">
    <text evidence="8">The sequence shown here is derived from an EMBL/GenBank/DDBJ whole genome shotgun (WGS) entry which is preliminary data.</text>
</comment>
<gene>
    <name evidence="5" type="primary">astE</name>
    <name evidence="8" type="ORF">Q4535_12345</name>
</gene>
<keyword evidence="4 5" id="KW-0862">Zinc</keyword>
<dbReference type="GO" id="GO:0016788">
    <property type="term" value="F:hydrolase activity, acting on ester bonds"/>
    <property type="evidence" value="ECO:0007669"/>
    <property type="project" value="UniProtKB-UniRule"/>
</dbReference>
<dbReference type="EMBL" id="JAUORK010000017">
    <property type="protein sequence ID" value="MDO6672903.1"/>
    <property type="molecule type" value="Genomic_DNA"/>
</dbReference>
<evidence type="ECO:0000256" key="5">
    <source>
        <dbReference type="HAMAP-Rule" id="MF_00767"/>
    </source>
</evidence>
<dbReference type="PANTHER" id="PTHR15162:SF7">
    <property type="entry name" value="SUCCINYLGLUTAMATE DESUCCINYLASE"/>
    <property type="match status" value="1"/>
</dbReference>
<dbReference type="Gene3D" id="3.40.630.10">
    <property type="entry name" value="Zn peptidases"/>
    <property type="match status" value="1"/>
</dbReference>
<proteinExistence type="inferred from homology"/>
<dbReference type="PANTHER" id="PTHR15162">
    <property type="entry name" value="ASPARTOACYLASE"/>
    <property type="match status" value="1"/>
</dbReference>
<dbReference type="InterPro" id="IPR016681">
    <property type="entry name" value="SuccinylGlu_desuccinylase"/>
</dbReference>
<dbReference type="InterPro" id="IPR055438">
    <property type="entry name" value="AstE_AspA_cat"/>
</dbReference>
<dbReference type="RefSeq" id="WP_303570758.1">
    <property type="nucleotide sequence ID" value="NZ_JAUORK010000017.1"/>
</dbReference>
<evidence type="ECO:0000256" key="1">
    <source>
        <dbReference type="ARBA" id="ARBA00022503"/>
    </source>
</evidence>
<keyword evidence="1 5" id="KW-0056">Arginine metabolism</keyword>
<feature type="active site" evidence="5">
    <location>
        <position position="222"/>
    </location>
</feature>
<accession>A0AAP4U2R5</accession>
<dbReference type="GO" id="GO:0008270">
    <property type="term" value="F:zinc ion binding"/>
    <property type="evidence" value="ECO:0007669"/>
    <property type="project" value="UniProtKB-UniRule"/>
</dbReference>
<evidence type="ECO:0000313" key="9">
    <source>
        <dbReference type="Proteomes" id="UP001170481"/>
    </source>
</evidence>
<dbReference type="NCBIfam" id="NF003706">
    <property type="entry name" value="PRK05324.1"/>
    <property type="match status" value="1"/>
</dbReference>
<keyword evidence="2 5" id="KW-0479">Metal-binding</keyword>
<dbReference type="Proteomes" id="UP001170481">
    <property type="component" value="Unassembled WGS sequence"/>
</dbReference>
<comment type="pathway">
    <text evidence="5">Amino-acid degradation; L-arginine degradation via AST pathway; L-glutamate and succinate from L-arginine: step 5/5.</text>
</comment>
<dbReference type="CDD" id="cd03855">
    <property type="entry name" value="M14_ASTE"/>
    <property type="match status" value="1"/>
</dbReference>
<protein>
    <recommendedName>
        <fullName evidence="5">Succinylglutamate desuccinylase</fullName>
        <ecNumber evidence="5">3.5.1.96</ecNumber>
    </recommendedName>
</protein>
<dbReference type="GO" id="GO:0009017">
    <property type="term" value="F:succinylglutamate desuccinylase activity"/>
    <property type="evidence" value="ECO:0007669"/>
    <property type="project" value="UniProtKB-EC"/>
</dbReference>
<reference evidence="8" key="1">
    <citation type="submission" date="2023-07" db="EMBL/GenBank/DDBJ databases">
        <title>Genome content predicts the carbon catabolic preferences of heterotrophic bacteria.</title>
        <authorList>
            <person name="Gralka M."/>
        </authorList>
    </citation>
    <scope>NUCLEOTIDE SEQUENCE</scope>
    <source>
        <strain evidence="8">C2R13</strain>
    </source>
</reference>